<dbReference type="AlphaFoldDB" id="A0A0B7MEG7"/>
<comment type="similarity">
    <text evidence="1">Belongs to the trimethylamine methyltransferase family.</text>
</comment>
<reference evidence="5" key="1">
    <citation type="submission" date="2015-01" db="EMBL/GenBank/DDBJ databases">
        <authorList>
            <person name="Manzoor Shahid"/>
            <person name="Zubair Saima"/>
        </authorList>
    </citation>
    <scope>NUCLEOTIDE SEQUENCE [LARGE SCALE GENOMIC DNA]</scope>
    <source>
        <strain evidence="5">Sp3</strain>
    </source>
</reference>
<keyword evidence="5" id="KW-1185">Reference proteome</keyword>
<dbReference type="GO" id="GO:0008168">
    <property type="term" value="F:methyltransferase activity"/>
    <property type="evidence" value="ECO:0007669"/>
    <property type="project" value="UniProtKB-KW"/>
</dbReference>
<sequence>MLELGITFDYAQLVMDNDMAKMIKKAVEGVVVNDATLAVDVIRQVGAAGEFITHEHTFKHMKTEQSQPKLIDRRMRDAWLERGGKDFAERAYEEAIYILENHKPDPLPDGVPEQIRAIIEEAEEEYGIKK</sequence>
<dbReference type="Pfam" id="PF06253">
    <property type="entry name" value="MTTB"/>
    <property type="match status" value="1"/>
</dbReference>
<evidence type="ECO:0008006" key="6">
    <source>
        <dbReference type="Google" id="ProtNLM"/>
    </source>
</evidence>
<dbReference type="InterPro" id="IPR010426">
    <property type="entry name" value="MTTB_MeTrfase"/>
</dbReference>
<name>A0A0B7MEG7_9FIRM</name>
<organism evidence="4 5">
    <name type="scientific">Syntrophaceticus schinkii</name>
    <dbReference type="NCBI Taxonomy" id="499207"/>
    <lineage>
        <taxon>Bacteria</taxon>
        <taxon>Bacillati</taxon>
        <taxon>Bacillota</taxon>
        <taxon>Clostridia</taxon>
        <taxon>Thermoanaerobacterales</taxon>
        <taxon>Thermoanaerobacterales Family III. Incertae Sedis</taxon>
        <taxon>Syntrophaceticus</taxon>
    </lineage>
</organism>
<evidence type="ECO:0000256" key="2">
    <source>
        <dbReference type="ARBA" id="ARBA00022603"/>
    </source>
</evidence>
<evidence type="ECO:0000256" key="1">
    <source>
        <dbReference type="ARBA" id="ARBA00007137"/>
    </source>
</evidence>
<gene>
    <name evidence="4" type="ORF">SSCH_320006</name>
</gene>
<dbReference type="Proteomes" id="UP000046155">
    <property type="component" value="Unassembled WGS sequence"/>
</dbReference>
<keyword evidence="3" id="KW-0808">Transferase</keyword>
<dbReference type="Gene3D" id="3.20.20.480">
    <property type="entry name" value="Trimethylamine methyltransferase-like"/>
    <property type="match status" value="1"/>
</dbReference>
<evidence type="ECO:0000313" key="4">
    <source>
        <dbReference type="EMBL" id="CEO88974.1"/>
    </source>
</evidence>
<proteinExistence type="inferred from homology"/>
<keyword evidence="2" id="KW-0489">Methyltransferase</keyword>
<dbReference type="EMBL" id="CDRZ01000228">
    <property type="protein sequence ID" value="CEO88974.1"/>
    <property type="molecule type" value="Genomic_DNA"/>
</dbReference>
<accession>A0A0B7MEG7</accession>
<dbReference type="InterPro" id="IPR038601">
    <property type="entry name" value="MttB-like_sf"/>
</dbReference>
<evidence type="ECO:0000256" key="3">
    <source>
        <dbReference type="ARBA" id="ARBA00022679"/>
    </source>
</evidence>
<evidence type="ECO:0000313" key="5">
    <source>
        <dbReference type="Proteomes" id="UP000046155"/>
    </source>
</evidence>
<dbReference type="GO" id="GO:0015948">
    <property type="term" value="P:methanogenesis"/>
    <property type="evidence" value="ECO:0007669"/>
    <property type="project" value="InterPro"/>
</dbReference>
<dbReference type="GO" id="GO:0032259">
    <property type="term" value="P:methylation"/>
    <property type="evidence" value="ECO:0007669"/>
    <property type="project" value="UniProtKB-KW"/>
</dbReference>
<protein>
    <recommendedName>
        <fullName evidence="6">Trimethylamine methyltransferase</fullName>
    </recommendedName>
</protein>